<evidence type="ECO:0000256" key="1">
    <source>
        <dbReference type="ARBA" id="ARBA00004123"/>
    </source>
</evidence>
<keyword evidence="5" id="KW-0687">Ribonucleoprotein</keyword>
<dbReference type="AlphaFoldDB" id="A0A5N6K907"/>
<evidence type="ECO:0000256" key="6">
    <source>
        <dbReference type="ARBA" id="ARBA00054531"/>
    </source>
</evidence>
<feature type="transmembrane region" description="Helical" evidence="8">
    <location>
        <begin position="20"/>
        <end position="42"/>
    </location>
</feature>
<dbReference type="InterPro" id="IPR047575">
    <property type="entry name" value="Sm"/>
</dbReference>
<dbReference type="Pfam" id="PF08636">
    <property type="entry name" value="Pkr1"/>
    <property type="match status" value="1"/>
</dbReference>
<evidence type="ECO:0000313" key="10">
    <source>
        <dbReference type="EMBL" id="KAB8299255.1"/>
    </source>
</evidence>
<dbReference type="GO" id="GO:0070072">
    <property type="term" value="P:vacuolar proton-transporting V-type ATPase complex assembly"/>
    <property type="evidence" value="ECO:0007669"/>
    <property type="project" value="InterPro"/>
</dbReference>
<keyword evidence="4" id="KW-0539">Nucleus</keyword>
<gene>
    <name evidence="10" type="ORF">EYC80_001341</name>
</gene>
<comment type="caution">
    <text evidence="10">The sequence shown here is derived from an EMBL/GenBank/DDBJ whole genome shotgun (WGS) entry which is preliminary data.</text>
</comment>
<evidence type="ECO:0000313" key="11">
    <source>
        <dbReference type="Proteomes" id="UP000326757"/>
    </source>
</evidence>
<dbReference type="InterPro" id="IPR034102">
    <property type="entry name" value="Sm_D1"/>
</dbReference>
<evidence type="ECO:0000256" key="2">
    <source>
        <dbReference type="ARBA" id="ARBA00008146"/>
    </source>
</evidence>
<comment type="function">
    <text evidence="6">Involved in splicing regulation. Facilitates post-transcriptional gene silencing (PTGS) by limiting the degradation of transgene aberrant RNAs by the RNA quality control (RQC) machinery, thus favoring their entry into cytoplasmic siRNA bodies where they can trigger PTGS. Does not participate in the production of small RNAs.</text>
</comment>
<keyword evidence="11" id="KW-1185">Reference proteome</keyword>
<dbReference type="InterPro" id="IPR013945">
    <property type="entry name" value="Pkr1"/>
</dbReference>
<dbReference type="GO" id="GO:0000387">
    <property type="term" value="P:spliceosomal snRNP assembly"/>
    <property type="evidence" value="ECO:0007669"/>
    <property type="project" value="InterPro"/>
</dbReference>
<feature type="domain" description="Sm" evidence="9">
    <location>
        <begin position="206"/>
        <end position="278"/>
    </location>
</feature>
<feature type="compositionally biased region" description="Basic and acidic residues" evidence="7">
    <location>
        <begin position="347"/>
        <end position="361"/>
    </location>
</feature>
<dbReference type="InterPro" id="IPR027141">
    <property type="entry name" value="LSm4/Sm_D1/D3"/>
</dbReference>
<dbReference type="Proteomes" id="UP000326757">
    <property type="component" value="Unassembled WGS sequence"/>
</dbReference>
<dbReference type="InterPro" id="IPR010920">
    <property type="entry name" value="LSM_dom_sf"/>
</dbReference>
<sequence>MAAEFFVSLWESIFTPGPTPVLLVATNVTFAALQLVFFLLLVATYSIHFVILSFLCGGLWWAINWFAAELKKVKEEEEARKKAEGKAGGDGSDTDVETIVDDEGPSGSKEVEVLEVTGELKSRSHSIGGGNKSEASTEDEWEKVTSMLELKEGSSRKYPTVLDDHGFWFWCTFKYKAHQSASRSTLNHHIDSQKPIFINKKTETMKLVRFLMKCANETVTIELKNGTIIHGTITSVSPQMNTALRTVKMTPKNGTSLSLDTINLRGSTIRYYILPDSLPLDTLLIDDAPKPKNKARKEATGAAADRGGRGGPRGGRGGGRGRGGGGFRGEQVGGWGDSMFIITGNGDKTRTRKEEGDGPRERECHACTACGNIGVLSGILKAAKSITYERAKGCFVRGL</sequence>
<evidence type="ECO:0000256" key="4">
    <source>
        <dbReference type="ARBA" id="ARBA00023242"/>
    </source>
</evidence>
<proteinExistence type="inferred from homology"/>
<dbReference type="GO" id="GO:0031981">
    <property type="term" value="C:nuclear lumen"/>
    <property type="evidence" value="ECO:0007669"/>
    <property type="project" value="UniProtKB-ARBA"/>
</dbReference>
<protein>
    <recommendedName>
        <fullName evidence="9">Sm domain-containing protein</fullName>
    </recommendedName>
</protein>
<organism evidence="10 11">
    <name type="scientific">Monilinia laxa</name>
    <name type="common">Brown rot fungus</name>
    <name type="synonym">Sclerotinia laxa</name>
    <dbReference type="NCBI Taxonomy" id="61186"/>
    <lineage>
        <taxon>Eukaryota</taxon>
        <taxon>Fungi</taxon>
        <taxon>Dikarya</taxon>
        <taxon>Ascomycota</taxon>
        <taxon>Pezizomycotina</taxon>
        <taxon>Leotiomycetes</taxon>
        <taxon>Helotiales</taxon>
        <taxon>Sclerotiniaceae</taxon>
        <taxon>Monilinia</taxon>
    </lineage>
</organism>
<dbReference type="PANTHER" id="PTHR23338">
    <property type="entry name" value="SMALL NUCLEAR RIBONUCLEOPROTEIN SM"/>
    <property type="match status" value="1"/>
</dbReference>
<feature type="compositionally biased region" description="Acidic residues" evidence="7">
    <location>
        <begin position="92"/>
        <end position="104"/>
    </location>
</feature>
<dbReference type="Pfam" id="PF01423">
    <property type="entry name" value="LSM"/>
    <property type="match status" value="1"/>
</dbReference>
<dbReference type="PROSITE" id="PS52002">
    <property type="entry name" value="SM"/>
    <property type="match status" value="1"/>
</dbReference>
<dbReference type="GO" id="GO:0003723">
    <property type="term" value="F:RNA binding"/>
    <property type="evidence" value="ECO:0007669"/>
    <property type="project" value="InterPro"/>
</dbReference>
<keyword evidence="3" id="KW-0677">Repeat</keyword>
<keyword evidence="8" id="KW-1133">Transmembrane helix</keyword>
<dbReference type="FunFam" id="2.30.30.100:FF:000008">
    <property type="entry name" value="Small nuclear ribonucleoprotein Sm D1"/>
    <property type="match status" value="1"/>
</dbReference>
<reference evidence="10 11" key="1">
    <citation type="submission" date="2019-06" db="EMBL/GenBank/DDBJ databases">
        <title>Genome Sequence of the Brown Rot Fungal Pathogen Monilinia laxa.</title>
        <authorList>
            <person name="De Miccolis Angelini R.M."/>
            <person name="Landi L."/>
            <person name="Abate D."/>
            <person name="Pollastro S."/>
            <person name="Romanazzi G."/>
            <person name="Faretra F."/>
        </authorList>
    </citation>
    <scope>NUCLEOTIDE SEQUENCE [LARGE SCALE GENOMIC DNA]</scope>
    <source>
        <strain evidence="10 11">Mlax316</strain>
    </source>
</reference>
<dbReference type="GO" id="GO:0097525">
    <property type="term" value="C:spliceosomal snRNP complex"/>
    <property type="evidence" value="ECO:0007669"/>
    <property type="project" value="UniProtKB-ARBA"/>
</dbReference>
<feature type="compositionally biased region" description="Gly residues" evidence="7">
    <location>
        <begin position="309"/>
        <end position="336"/>
    </location>
</feature>
<evidence type="ECO:0000259" key="9">
    <source>
        <dbReference type="PROSITE" id="PS52002"/>
    </source>
</evidence>
<keyword evidence="8" id="KW-0472">Membrane</keyword>
<dbReference type="OrthoDB" id="9626941at2759"/>
<dbReference type="GO" id="GO:0010468">
    <property type="term" value="P:regulation of gene expression"/>
    <property type="evidence" value="ECO:0007669"/>
    <property type="project" value="UniProtKB-ARBA"/>
</dbReference>
<dbReference type="InterPro" id="IPR001163">
    <property type="entry name" value="Sm_dom_euk/arc"/>
</dbReference>
<accession>A0A5N6K907</accession>
<evidence type="ECO:0000256" key="5">
    <source>
        <dbReference type="ARBA" id="ARBA00023274"/>
    </source>
</evidence>
<evidence type="ECO:0000256" key="3">
    <source>
        <dbReference type="ARBA" id="ARBA00022737"/>
    </source>
</evidence>
<evidence type="ECO:0000256" key="8">
    <source>
        <dbReference type="SAM" id="Phobius"/>
    </source>
</evidence>
<evidence type="ECO:0000256" key="7">
    <source>
        <dbReference type="SAM" id="MobiDB-lite"/>
    </source>
</evidence>
<keyword evidence="8" id="KW-0812">Transmembrane</keyword>
<dbReference type="EMBL" id="VIGI01000006">
    <property type="protein sequence ID" value="KAB8299255.1"/>
    <property type="molecule type" value="Genomic_DNA"/>
</dbReference>
<dbReference type="SUPFAM" id="SSF50182">
    <property type="entry name" value="Sm-like ribonucleoproteins"/>
    <property type="match status" value="1"/>
</dbReference>
<feature type="transmembrane region" description="Helical" evidence="8">
    <location>
        <begin position="49"/>
        <end position="67"/>
    </location>
</feature>
<dbReference type="CDD" id="cd01724">
    <property type="entry name" value="Sm_D1"/>
    <property type="match status" value="1"/>
</dbReference>
<name>A0A5N6K907_MONLA</name>
<comment type="similarity">
    <text evidence="2">Belongs to the snRNP core protein family.</text>
</comment>
<comment type="subcellular location">
    <subcellularLocation>
        <location evidence="1">Nucleus</location>
    </subcellularLocation>
</comment>
<feature type="region of interest" description="Disordered" evidence="7">
    <location>
        <begin position="81"/>
        <end position="141"/>
    </location>
</feature>
<dbReference type="SMART" id="SM00651">
    <property type="entry name" value="Sm"/>
    <property type="match status" value="1"/>
</dbReference>
<dbReference type="Gene3D" id="2.30.30.100">
    <property type="match status" value="1"/>
</dbReference>
<feature type="region of interest" description="Disordered" evidence="7">
    <location>
        <begin position="289"/>
        <end position="361"/>
    </location>
</feature>